<dbReference type="EMBL" id="JASBNA010000005">
    <property type="protein sequence ID" value="KAK7691403.1"/>
    <property type="molecule type" value="Genomic_DNA"/>
</dbReference>
<comment type="caution">
    <text evidence="1">The sequence shown here is derived from an EMBL/GenBank/DDBJ whole genome shotgun (WGS) entry which is preliminary data.</text>
</comment>
<keyword evidence="2" id="KW-1185">Reference proteome</keyword>
<protein>
    <submittedName>
        <fullName evidence="1">Uncharacterized protein</fullName>
    </submittedName>
</protein>
<evidence type="ECO:0000313" key="1">
    <source>
        <dbReference type="EMBL" id="KAK7691403.1"/>
    </source>
</evidence>
<dbReference type="Proteomes" id="UP001385951">
    <property type="component" value="Unassembled WGS sequence"/>
</dbReference>
<accession>A0AAW0GCZ7</accession>
<sequence>MDASLASLLSIPQRHSTSLSYSVARLWYRAHHALYIARSLPSMRYGCFRDIGASKMLSFSPQHVNHNCNSLPIMTLSSIYTFICLFAQTFQQTPYMNDNNGTVEGGTKFHKVHE</sequence>
<name>A0AAW0GCZ7_9APHY</name>
<gene>
    <name evidence="1" type="ORF">QCA50_004802</name>
</gene>
<reference evidence="1 2" key="1">
    <citation type="submission" date="2022-09" db="EMBL/GenBank/DDBJ databases">
        <authorList>
            <person name="Palmer J.M."/>
        </authorList>
    </citation>
    <scope>NUCLEOTIDE SEQUENCE [LARGE SCALE GENOMIC DNA]</scope>
    <source>
        <strain evidence="1 2">DSM 7382</strain>
    </source>
</reference>
<dbReference type="AlphaFoldDB" id="A0AAW0GCZ7"/>
<proteinExistence type="predicted"/>
<organism evidence="1 2">
    <name type="scientific">Cerrena zonata</name>
    <dbReference type="NCBI Taxonomy" id="2478898"/>
    <lineage>
        <taxon>Eukaryota</taxon>
        <taxon>Fungi</taxon>
        <taxon>Dikarya</taxon>
        <taxon>Basidiomycota</taxon>
        <taxon>Agaricomycotina</taxon>
        <taxon>Agaricomycetes</taxon>
        <taxon>Polyporales</taxon>
        <taxon>Cerrenaceae</taxon>
        <taxon>Cerrena</taxon>
    </lineage>
</organism>
<evidence type="ECO:0000313" key="2">
    <source>
        <dbReference type="Proteomes" id="UP001385951"/>
    </source>
</evidence>